<evidence type="ECO:0000256" key="4">
    <source>
        <dbReference type="ARBA" id="ARBA00022927"/>
    </source>
</evidence>
<dbReference type="AlphaFoldDB" id="A0A2P6NTF4"/>
<keyword evidence="2 8" id="KW-0813">Transport</keyword>
<dbReference type="PANTHER" id="PTHR23137:SF6">
    <property type="entry name" value="VESICLE TRANSPORT PROTEIN"/>
    <property type="match status" value="1"/>
</dbReference>
<name>A0A2P6NTF4_9EUKA</name>
<keyword evidence="10" id="KW-1185">Reference proteome</keyword>
<feature type="transmembrane region" description="Helical" evidence="8">
    <location>
        <begin position="83"/>
        <end position="105"/>
    </location>
</feature>
<organism evidence="9 10">
    <name type="scientific">Planoprotostelium fungivorum</name>
    <dbReference type="NCBI Taxonomy" id="1890364"/>
    <lineage>
        <taxon>Eukaryota</taxon>
        <taxon>Amoebozoa</taxon>
        <taxon>Evosea</taxon>
        <taxon>Variosea</taxon>
        <taxon>Cavosteliida</taxon>
        <taxon>Cavosteliaceae</taxon>
        <taxon>Planoprotostelium</taxon>
    </lineage>
</organism>
<feature type="transmembrane region" description="Helical" evidence="8">
    <location>
        <begin position="182"/>
        <end position="204"/>
    </location>
</feature>
<dbReference type="Pfam" id="PF04178">
    <property type="entry name" value="Got1"/>
    <property type="match status" value="1"/>
</dbReference>
<accession>A0A2P6NTF4</accession>
<evidence type="ECO:0000256" key="6">
    <source>
        <dbReference type="ARBA" id="ARBA00023136"/>
    </source>
</evidence>
<dbReference type="OrthoDB" id="73614at2759"/>
<sequence>MSGSNINLEFIPSVFSNRATPAPPPTNSASWFSGGASNASAPANQGMFANFFNPPAQREQSMLEDLSNEFSMSYTKVEGLGRLLCFGVLFSIGLLFCFLSTWMILSPRTFAKFYTLGTLCILFRYYCISTHQFMSFSTFFLVSPKAQLKRLFDPSRFVAAMAYLVSMLATLWAALIKQSTGLTLILVIVQFCSALWYGASYIPFAQSCLRSSASTVLPI</sequence>
<comment type="function">
    <text evidence="8">May be involved in fusion of retrograde transport vesicles derived from an endocytic compartment with the Golgi complex.</text>
</comment>
<keyword evidence="3 8" id="KW-0812">Transmembrane</keyword>
<comment type="subcellular location">
    <subcellularLocation>
        <location evidence="1 8">Membrane</location>
        <topology evidence="1 8">Multi-pass membrane protein</topology>
    </subcellularLocation>
</comment>
<feature type="transmembrane region" description="Helical" evidence="8">
    <location>
        <begin position="157"/>
        <end position="176"/>
    </location>
</feature>
<dbReference type="GO" id="GO:0016020">
    <property type="term" value="C:membrane"/>
    <property type="evidence" value="ECO:0007669"/>
    <property type="project" value="UniProtKB-SubCell"/>
</dbReference>
<evidence type="ECO:0000313" key="9">
    <source>
        <dbReference type="EMBL" id="PRP87253.1"/>
    </source>
</evidence>
<proteinExistence type="inferred from homology"/>
<keyword evidence="4 8" id="KW-0653">Protein transport</keyword>
<reference evidence="9 10" key="1">
    <citation type="journal article" date="2018" name="Genome Biol. Evol.">
        <title>Multiple Roots of Fruiting Body Formation in Amoebozoa.</title>
        <authorList>
            <person name="Hillmann F."/>
            <person name="Forbes G."/>
            <person name="Novohradska S."/>
            <person name="Ferling I."/>
            <person name="Riege K."/>
            <person name="Groth M."/>
            <person name="Westermann M."/>
            <person name="Marz M."/>
            <person name="Spaller T."/>
            <person name="Winckler T."/>
            <person name="Schaap P."/>
            <person name="Glockner G."/>
        </authorList>
    </citation>
    <scope>NUCLEOTIDE SEQUENCE [LARGE SCALE GENOMIC DNA]</scope>
    <source>
        <strain evidence="9 10">Jena</strain>
    </source>
</reference>
<dbReference type="GO" id="GO:0016192">
    <property type="term" value="P:vesicle-mediated transport"/>
    <property type="evidence" value="ECO:0007669"/>
    <property type="project" value="InterPro"/>
</dbReference>
<protein>
    <recommendedName>
        <fullName evidence="8">Vesicle transport protein</fullName>
    </recommendedName>
</protein>
<dbReference type="GO" id="GO:0005737">
    <property type="term" value="C:cytoplasm"/>
    <property type="evidence" value="ECO:0007669"/>
    <property type="project" value="UniProtKB-ARBA"/>
</dbReference>
<gene>
    <name evidence="9" type="ORF">PROFUN_01515</name>
</gene>
<evidence type="ECO:0000256" key="7">
    <source>
        <dbReference type="ARBA" id="ARBA00025800"/>
    </source>
</evidence>
<evidence type="ECO:0000256" key="2">
    <source>
        <dbReference type="ARBA" id="ARBA00022448"/>
    </source>
</evidence>
<comment type="similarity">
    <text evidence="7 8">Belongs to the SFT2 family.</text>
</comment>
<dbReference type="InterPro" id="IPR007305">
    <property type="entry name" value="Vesicle_transpt_Got1/SFT2"/>
</dbReference>
<dbReference type="InParanoid" id="A0A2P6NTF4"/>
<evidence type="ECO:0000256" key="3">
    <source>
        <dbReference type="ARBA" id="ARBA00022692"/>
    </source>
</evidence>
<evidence type="ECO:0000256" key="1">
    <source>
        <dbReference type="ARBA" id="ARBA00004141"/>
    </source>
</evidence>
<dbReference type="GO" id="GO:0012505">
    <property type="term" value="C:endomembrane system"/>
    <property type="evidence" value="ECO:0007669"/>
    <property type="project" value="UniProtKB-ARBA"/>
</dbReference>
<comment type="caution">
    <text evidence="8">Lacks conserved residue(s) required for the propagation of feature annotation.</text>
</comment>
<evidence type="ECO:0000256" key="8">
    <source>
        <dbReference type="RuleBase" id="RU363111"/>
    </source>
</evidence>
<comment type="caution">
    <text evidence="9">The sequence shown here is derived from an EMBL/GenBank/DDBJ whole genome shotgun (WGS) entry which is preliminary data.</text>
</comment>
<keyword evidence="5 8" id="KW-1133">Transmembrane helix</keyword>
<dbReference type="Proteomes" id="UP000241769">
    <property type="component" value="Unassembled WGS sequence"/>
</dbReference>
<keyword evidence="6 8" id="KW-0472">Membrane</keyword>
<dbReference type="PANTHER" id="PTHR23137">
    <property type="entry name" value="VESICLE TRANSPORT PROTEIN-RELATED"/>
    <property type="match status" value="1"/>
</dbReference>
<evidence type="ECO:0000256" key="5">
    <source>
        <dbReference type="ARBA" id="ARBA00022989"/>
    </source>
</evidence>
<dbReference type="InterPro" id="IPR011691">
    <property type="entry name" value="Vesicle_transpt_SFT2"/>
</dbReference>
<dbReference type="GO" id="GO:0015031">
    <property type="term" value="P:protein transport"/>
    <property type="evidence" value="ECO:0007669"/>
    <property type="project" value="UniProtKB-KW"/>
</dbReference>
<dbReference type="STRING" id="1890364.A0A2P6NTF4"/>
<dbReference type="EMBL" id="MDYQ01000021">
    <property type="protein sequence ID" value="PRP87253.1"/>
    <property type="molecule type" value="Genomic_DNA"/>
</dbReference>
<evidence type="ECO:0000313" key="10">
    <source>
        <dbReference type="Proteomes" id="UP000241769"/>
    </source>
</evidence>